<evidence type="ECO:0000259" key="1">
    <source>
        <dbReference type="Pfam" id="PF00646"/>
    </source>
</evidence>
<dbReference type="AlphaFoldDB" id="A0ABD2Z8X1"/>
<dbReference type="Proteomes" id="UP001630127">
    <property type="component" value="Unassembled WGS sequence"/>
</dbReference>
<comment type="caution">
    <text evidence="2">The sequence shown here is derived from an EMBL/GenBank/DDBJ whole genome shotgun (WGS) entry which is preliminary data.</text>
</comment>
<dbReference type="SUPFAM" id="SSF81383">
    <property type="entry name" value="F-box domain"/>
    <property type="match status" value="1"/>
</dbReference>
<gene>
    <name evidence="2" type="ORF">ACH5RR_026905</name>
</gene>
<dbReference type="InterPro" id="IPR036047">
    <property type="entry name" value="F-box-like_dom_sf"/>
</dbReference>
<name>A0ABD2Z8X1_9GENT</name>
<reference evidence="2 3" key="1">
    <citation type="submission" date="2024-11" db="EMBL/GenBank/DDBJ databases">
        <title>A near-complete genome assembly of Cinchona calisaya.</title>
        <authorList>
            <person name="Lian D.C."/>
            <person name="Zhao X.W."/>
            <person name="Wei L."/>
        </authorList>
    </citation>
    <scope>NUCLEOTIDE SEQUENCE [LARGE SCALE GENOMIC DNA]</scope>
    <source>
        <tissue evidence="2">Nenye</tissue>
    </source>
</reference>
<dbReference type="EMBL" id="JBJUIK010000011">
    <property type="protein sequence ID" value="KAL3514188.1"/>
    <property type="molecule type" value="Genomic_DNA"/>
</dbReference>
<dbReference type="Pfam" id="PF00646">
    <property type="entry name" value="F-box"/>
    <property type="match status" value="1"/>
</dbReference>
<evidence type="ECO:0000313" key="3">
    <source>
        <dbReference type="Proteomes" id="UP001630127"/>
    </source>
</evidence>
<evidence type="ECO:0000313" key="2">
    <source>
        <dbReference type="EMBL" id="KAL3514188.1"/>
    </source>
</evidence>
<sequence>MKIITDDLIILILIRCPLKSNFRFKCVCKSWNRHLLGSFFRDSYISFRKKSQIPAPLLGFLRFRHEEPSSIRPGLGTTPSISFVPTKSNHDHDDPVINLDFAKQLFSLPESDFWRLYFKNGYDYYLDASPGILSNEYGNNNDSSQPQDYIYIVQQCIPGTLDFFPANVIMISRIYTLSKSLPSYGYDVVIRSGQWIPTYTVTFGMLCVTLADIGLKRWAQQFLVPADFHPSNPLLLVVKLGQRFFLCDVENPAAAESNM</sequence>
<keyword evidence="3" id="KW-1185">Reference proteome</keyword>
<accession>A0ABD2Z8X1</accession>
<proteinExistence type="predicted"/>
<dbReference type="InterPro" id="IPR001810">
    <property type="entry name" value="F-box_dom"/>
</dbReference>
<protein>
    <recommendedName>
        <fullName evidence="1">F-box domain-containing protein</fullName>
    </recommendedName>
</protein>
<organism evidence="2 3">
    <name type="scientific">Cinchona calisaya</name>
    <dbReference type="NCBI Taxonomy" id="153742"/>
    <lineage>
        <taxon>Eukaryota</taxon>
        <taxon>Viridiplantae</taxon>
        <taxon>Streptophyta</taxon>
        <taxon>Embryophyta</taxon>
        <taxon>Tracheophyta</taxon>
        <taxon>Spermatophyta</taxon>
        <taxon>Magnoliopsida</taxon>
        <taxon>eudicotyledons</taxon>
        <taxon>Gunneridae</taxon>
        <taxon>Pentapetalae</taxon>
        <taxon>asterids</taxon>
        <taxon>lamiids</taxon>
        <taxon>Gentianales</taxon>
        <taxon>Rubiaceae</taxon>
        <taxon>Cinchonoideae</taxon>
        <taxon>Cinchoneae</taxon>
        <taxon>Cinchona</taxon>
    </lineage>
</organism>
<feature type="domain" description="F-box" evidence="1">
    <location>
        <begin position="6"/>
        <end position="34"/>
    </location>
</feature>